<evidence type="ECO:0000259" key="23">
    <source>
        <dbReference type="PROSITE" id="PS50110"/>
    </source>
</evidence>
<dbReference type="PROSITE" id="PS50894">
    <property type="entry name" value="HPT"/>
    <property type="match status" value="1"/>
</dbReference>
<dbReference type="SUPFAM" id="SSF55874">
    <property type="entry name" value="ATPase domain of HSP90 chaperone/DNA topoisomerase II/histidine kinase"/>
    <property type="match status" value="1"/>
</dbReference>
<dbReference type="PROSITE" id="PS50113">
    <property type="entry name" value="PAC"/>
    <property type="match status" value="4"/>
</dbReference>
<dbReference type="CDD" id="cd00082">
    <property type="entry name" value="HisKA"/>
    <property type="match status" value="1"/>
</dbReference>
<feature type="domain" description="PAS" evidence="24">
    <location>
        <begin position="430"/>
        <end position="493"/>
    </location>
</feature>
<dbReference type="Gene3D" id="1.20.120.160">
    <property type="entry name" value="HPT domain"/>
    <property type="match status" value="1"/>
</dbReference>
<reference evidence="27 28" key="1">
    <citation type="submission" date="2018-12" db="EMBL/GenBank/DDBJ databases">
        <authorList>
            <person name="Toschakov S.V."/>
        </authorList>
    </citation>
    <scope>NUCLEOTIDE SEQUENCE [LARGE SCALE GENOMIC DNA]</scope>
    <source>
        <strain evidence="27 28">GM2012</strain>
    </source>
</reference>
<dbReference type="SMART" id="SM00091">
    <property type="entry name" value="PAS"/>
    <property type="match status" value="5"/>
</dbReference>
<proteinExistence type="predicted"/>
<dbReference type="InterPro" id="IPR004358">
    <property type="entry name" value="Sig_transdc_His_kin-like_C"/>
</dbReference>
<dbReference type="InterPro" id="IPR013656">
    <property type="entry name" value="PAS_4"/>
</dbReference>
<dbReference type="FunFam" id="1.10.287.130:FF:000002">
    <property type="entry name" value="Two-component osmosensing histidine kinase"/>
    <property type="match status" value="1"/>
</dbReference>
<dbReference type="EMBL" id="RYZH01000005">
    <property type="protein sequence ID" value="RUL88978.1"/>
    <property type="molecule type" value="Genomic_DNA"/>
</dbReference>
<keyword evidence="9 21" id="KW-0812">Transmembrane</keyword>
<feature type="domain" description="PAS" evidence="24">
    <location>
        <begin position="688"/>
        <end position="758"/>
    </location>
</feature>
<dbReference type="InterPro" id="IPR005467">
    <property type="entry name" value="His_kinase_dom"/>
</dbReference>
<evidence type="ECO:0000256" key="6">
    <source>
        <dbReference type="ARBA" id="ARBA00022490"/>
    </source>
</evidence>
<keyword evidence="14" id="KW-0902">Two-component regulatory system</keyword>
<dbReference type="Gene3D" id="3.30.450.20">
    <property type="entry name" value="PAS domain"/>
    <property type="match status" value="5"/>
</dbReference>
<feature type="domain" description="PAC" evidence="25">
    <location>
        <begin position="338"/>
        <end position="390"/>
    </location>
</feature>
<feature type="domain" description="PAC" evidence="25">
    <location>
        <begin position="888"/>
        <end position="940"/>
    </location>
</feature>
<dbReference type="Gene3D" id="1.10.287.130">
    <property type="match status" value="1"/>
</dbReference>
<dbReference type="Pfam" id="PF08448">
    <property type="entry name" value="PAS_4"/>
    <property type="match status" value="1"/>
</dbReference>
<evidence type="ECO:0000256" key="13">
    <source>
        <dbReference type="ARBA" id="ARBA00022989"/>
    </source>
</evidence>
<comment type="caution">
    <text evidence="27">The sequence shown here is derived from an EMBL/GenBank/DDBJ whole genome shotgun (WGS) entry which is preliminary data.</text>
</comment>
<dbReference type="Proteomes" id="UP000280296">
    <property type="component" value="Unassembled WGS sequence"/>
</dbReference>
<keyword evidence="11" id="KW-0418">Kinase</keyword>
<evidence type="ECO:0000256" key="12">
    <source>
        <dbReference type="ARBA" id="ARBA00022840"/>
    </source>
</evidence>
<dbReference type="Gene3D" id="3.30.565.10">
    <property type="entry name" value="Histidine kinase-like ATPase, C-terminal domain"/>
    <property type="match status" value="1"/>
</dbReference>
<dbReference type="PROSITE" id="PS50109">
    <property type="entry name" value="HIS_KIN"/>
    <property type="match status" value="1"/>
</dbReference>
<evidence type="ECO:0000256" key="2">
    <source>
        <dbReference type="ARBA" id="ARBA00004496"/>
    </source>
</evidence>
<evidence type="ECO:0000256" key="15">
    <source>
        <dbReference type="ARBA" id="ARBA00023136"/>
    </source>
</evidence>
<keyword evidence="6" id="KW-0963">Cytoplasm</keyword>
<dbReference type="InterPro" id="IPR000014">
    <property type="entry name" value="PAS"/>
</dbReference>
<evidence type="ECO:0000256" key="10">
    <source>
        <dbReference type="ARBA" id="ARBA00022741"/>
    </source>
</evidence>
<dbReference type="OrthoDB" id="229369at2"/>
<evidence type="ECO:0000256" key="20">
    <source>
        <dbReference type="SAM" id="Coils"/>
    </source>
</evidence>
<accession>A0A432MPM7</accession>
<keyword evidence="5" id="KW-1003">Cell membrane</keyword>
<feature type="domain" description="PAC" evidence="25">
    <location>
        <begin position="511"/>
        <end position="564"/>
    </location>
</feature>
<feature type="modified residue" description="4-aspartylphosphate" evidence="19">
    <location>
        <position position="1253"/>
    </location>
</feature>
<keyword evidence="13 21" id="KW-1133">Transmembrane helix</keyword>
<dbReference type="GO" id="GO:0000155">
    <property type="term" value="F:phosphorelay sensor kinase activity"/>
    <property type="evidence" value="ECO:0007669"/>
    <property type="project" value="InterPro"/>
</dbReference>
<dbReference type="InterPro" id="IPR003594">
    <property type="entry name" value="HATPase_dom"/>
</dbReference>
<evidence type="ECO:0000256" key="3">
    <source>
        <dbReference type="ARBA" id="ARBA00004651"/>
    </source>
</evidence>
<evidence type="ECO:0000256" key="16">
    <source>
        <dbReference type="ARBA" id="ARBA00064003"/>
    </source>
</evidence>
<evidence type="ECO:0000256" key="7">
    <source>
        <dbReference type="ARBA" id="ARBA00022553"/>
    </source>
</evidence>
<dbReference type="FunFam" id="3.30.565.10:FF:000010">
    <property type="entry name" value="Sensor histidine kinase RcsC"/>
    <property type="match status" value="1"/>
</dbReference>
<protein>
    <recommendedName>
        <fullName evidence="17">Sensory/regulatory protein RpfC</fullName>
        <ecNumber evidence="4">2.7.13.3</ecNumber>
    </recommendedName>
</protein>
<dbReference type="InterPro" id="IPR036641">
    <property type="entry name" value="HPT_dom_sf"/>
</dbReference>
<dbReference type="InterPro" id="IPR003661">
    <property type="entry name" value="HisK_dim/P_dom"/>
</dbReference>
<dbReference type="PROSITE" id="PS50110">
    <property type="entry name" value="RESPONSE_REGULATORY"/>
    <property type="match status" value="2"/>
</dbReference>
<dbReference type="PANTHER" id="PTHR45339">
    <property type="entry name" value="HYBRID SIGNAL TRANSDUCTION HISTIDINE KINASE J"/>
    <property type="match status" value="1"/>
</dbReference>
<keyword evidence="15 21" id="KW-0472">Membrane</keyword>
<dbReference type="SMART" id="SM00388">
    <property type="entry name" value="HisKA"/>
    <property type="match status" value="1"/>
</dbReference>
<dbReference type="FunFam" id="3.30.450.20:FF:000099">
    <property type="entry name" value="Sensory box sensor histidine kinase"/>
    <property type="match status" value="2"/>
</dbReference>
<name>A0A432MPM7_9BACT</name>
<comment type="catalytic activity">
    <reaction evidence="1">
        <text>ATP + protein L-histidine = ADP + protein N-phospho-L-histidine.</text>
        <dbReference type="EC" id="2.7.13.3"/>
    </reaction>
</comment>
<dbReference type="Pfam" id="PF00512">
    <property type="entry name" value="HisKA"/>
    <property type="match status" value="1"/>
</dbReference>
<evidence type="ECO:0000256" key="14">
    <source>
        <dbReference type="ARBA" id="ARBA00023012"/>
    </source>
</evidence>
<dbReference type="Pfam" id="PF02518">
    <property type="entry name" value="HATPase_c"/>
    <property type="match status" value="1"/>
</dbReference>
<dbReference type="InterPro" id="IPR000700">
    <property type="entry name" value="PAS-assoc_C"/>
</dbReference>
<dbReference type="CDD" id="cd16922">
    <property type="entry name" value="HATPase_EvgS-ArcB-TorS-like"/>
    <property type="match status" value="1"/>
</dbReference>
<dbReference type="GO" id="GO:0005737">
    <property type="term" value="C:cytoplasm"/>
    <property type="evidence" value="ECO:0007669"/>
    <property type="project" value="UniProtKB-SubCell"/>
</dbReference>
<sequence>MNPGNPSAEVIDRRADVLFCQHLEAGYRRIDRLFSVLMLLEWLGLIAIALWVSPYTWSGTRGALHIHVWAAFFLGGAIVLVPSALGMARPGQASTRHVIAIGQMLVGALLIHLSGGRIEAHFHVFGSLAFLALYRDWRVLASASAVVALDHYLRGEFWPRSIYGTETVSSWRWLEHVAWVLFEDVVLVVGCLQSRRELAEVSFRQAEDELDLDRVERLVAQRTAELDQARRELEHRVLERTAALERANAALQDEVAERQRAEREVRERERRFQSLADSMPQIVWTSLPDGQVDYVNERWLDYTGRRLRDGSWTTALHPEDHDVVQQRWDQAVAEGRSFEVECRLADRAGSFRWHLVRALPVTDRTGAVDRWFGTCTDIDDRKHAEVALRAARDELDAEVRRRTAELRLANEQLRTEVAERRRAEAEALERRHFAEGITEALPSILYLYDVETGDTPWVSGRVSTLLGYSPEELQQLGPGALHRLVHPEDAAAIGLNSDHRWSTDLADGAIRETEFRALHADHSWRWLRSYELVFHRDERGNPRQILGAAIDITDRKQAEDTFRVLFEKSSDAHLLVDETRGIVDCNEAAIRMLRCRDKADLLGRHPAVLSPEYQPDGQRSQAKVGQIEAIVQAQGFHRFDWWHRRFDGEIFPCEVTLTRVEIAGRSRLLIAWHELTERIQAEEALRQSEERFRNAFDHAAIGMALVAPDGRFLQVNPMLCDALGYPEPELLETDFPSITHPDDLDTDREPIRRLLANEIPCYRIEKRFLHRTGKAVWGLLSVSLVRDASGQPLHFVAMVEDITPRKRAEQALRESEQRFRDLADGVPVLILICEPELGCTFVNQTGLDFLGAELHQVLGTGMSEYFHPDDRGRCLADHRSAMEARQPLAAEYRLRRADGEYRWMEFRGIPRTLADGTLLCYLTSCLDVTERKQVEESLRRAKEAAEAATRAKSEFLANMSHEIRTPMNGILGMTELALDTELTPRQREYLGLAKSSAESLLRVIDDILDFSKIEAGKLTLVPAPFSLREEVEETLGVLALRAHDKGLELAGRIAPEVPDALIGDADRLRQVLVNLVGNAIKFTESGEVVVEAELDRLDDDAVVLRFRVSDTGIGISPEKQTSIFQPFEQADGSTTRRFGGTGLGLSISAKLVAMMGGEITLESTPNVGSTFLFTARFGRAAEPPASRSAPQVAPLDGRRILVVDDNATNRRILVELLSGWGMIPVSVEGGTAALETLRRAVADGQPFDAALIDGLMPGMDGLELAAQIRSEPEAIAATPLLLLSSAGRPDDGPALQRLGLAACLVKPVRRSELLDSLMGVVASGEFASVSAPNGGETAPLEPARGGAPLRILLAEDHVVNQKVAARMIEGLGHSVEVVGDGRQALEALTLGRFDVVLMDVQMPVMDGFEAIEAIRARERLKGGRQLVIALTAHAMKGDRERCLKAGFDGYLAKPLRQAELRAVLAEIARPDRSQDQAPEEDRPATDNFMKLCNGDECFARELAVSVLQTAPAALARLEETLRQGDLGAAAETAHGLTGIFATVGADDLAEACRAVEQAARSGSPAEAADAWSATWSAWERTRSSLLAWYEVLA</sequence>
<dbReference type="SMART" id="SM00387">
    <property type="entry name" value="HATPase_c"/>
    <property type="match status" value="1"/>
</dbReference>
<evidence type="ECO:0000313" key="28">
    <source>
        <dbReference type="Proteomes" id="UP000280296"/>
    </source>
</evidence>
<dbReference type="SUPFAM" id="SSF47226">
    <property type="entry name" value="Histidine-containing phosphotransfer domain, HPT domain"/>
    <property type="match status" value="1"/>
</dbReference>
<dbReference type="PRINTS" id="PR00344">
    <property type="entry name" value="BCTRLSENSOR"/>
</dbReference>
<dbReference type="Pfam" id="PF08447">
    <property type="entry name" value="PAS_3"/>
    <property type="match status" value="3"/>
</dbReference>
<keyword evidence="28" id="KW-1185">Reference proteome</keyword>
<feature type="coiled-coil region" evidence="20">
    <location>
        <begin position="212"/>
        <end position="278"/>
    </location>
</feature>
<evidence type="ECO:0000256" key="11">
    <source>
        <dbReference type="ARBA" id="ARBA00022777"/>
    </source>
</evidence>
<dbReference type="GO" id="GO:0005886">
    <property type="term" value="C:plasma membrane"/>
    <property type="evidence" value="ECO:0007669"/>
    <property type="project" value="UniProtKB-SubCell"/>
</dbReference>
<evidence type="ECO:0000256" key="21">
    <source>
        <dbReference type="SAM" id="Phobius"/>
    </source>
</evidence>
<feature type="coiled-coil region" evidence="20">
    <location>
        <begin position="931"/>
        <end position="958"/>
    </location>
</feature>
<evidence type="ECO:0000259" key="26">
    <source>
        <dbReference type="PROSITE" id="PS50894"/>
    </source>
</evidence>
<dbReference type="InterPro" id="IPR011006">
    <property type="entry name" value="CheY-like_superfamily"/>
</dbReference>
<comment type="subcellular location">
    <subcellularLocation>
        <location evidence="3">Cell membrane</location>
        <topology evidence="3">Multi-pass membrane protein</topology>
    </subcellularLocation>
    <subcellularLocation>
        <location evidence="2">Cytoplasm</location>
    </subcellularLocation>
</comment>
<feature type="transmembrane region" description="Helical" evidence="21">
    <location>
        <begin position="64"/>
        <end position="85"/>
    </location>
</feature>
<keyword evidence="10" id="KW-0547">Nucleotide-binding</keyword>
<evidence type="ECO:0000256" key="5">
    <source>
        <dbReference type="ARBA" id="ARBA00022475"/>
    </source>
</evidence>
<evidence type="ECO:0000256" key="18">
    <source>
        <dbReference type="PROSITE-ProRule" id="PRU00110"/>
    </source>
</evidence>
<dbReference type="InterPro" id="IPR013655">
    <property type="entry name" value="PAS_fold_3"/>
</dbReference>
<dbReference type="InterPro" id="IPR036890">
    <property type="entry name" value="HATPase_C_sf"/>
</dbReference>
<dbReference type="SUPFAM" id="SSF55785">
    <property type="entry name" value="PYP-like sensor domain (PAS domain)"/>
    <property type="match status" value="5"/>
</dbReference>
<evidence type="ECO:0000259" key="22">
    <source>
        <dbReference type="PROSITE" id="PS50109"/>
    </source>
</evidence>
<feature type="coiled-coil region" evidence="20">
    <location>
        <begin position="392"/>
        <end position="428"/>
    </location>
</feature>
<evidence type="ECO:0000256" key="9">
    <source>
        <dbReference type="ARBA" id="ARBA00022692"/>
    </source>
</evidence>
<dbReference type="InterPro" id="IPR008207">
    <property type="entry name" value="Sig_transdc_His_kin_Hpt_dom"/>
</dbReference>
<dbReference type="InterPro" id="IPR036097">
    <property type="entry name" value="HisK_dim/P_sf"/>
</dbReference>
<evidence type="ECO:0000259" key="24">
    <source>
        <dbReference type="PROSITE" id="PS50112"/>
    </source>
</evidence>
<evidence type="ECO:0000256" key="19">
    <source>
        <dbReference type="PROSITE-ProRule" id="PRU00169"/>
    </source>
</evidence>
<keyword evidence="12" id="KW-0067">ATP-binding</keyword>
<organism evidence="27 28">
    <name type="scientific">Tautonia sociabilis</name>
    <dbReference type="NCBI Taxonomy" id="2080755"/>
    <lineage>
        <taxon>Bacteria</taxon>
        <taxon>Pseudomonadati</taxon>
        <taxon>Planctomycetota</taxon>
        <taxon>Planctomycetia</taxon>
        <taxon>Isosphaerales</taxon>
        <taxon>Isosphaeraceae</taxon>
        <taxon>Tautonia</taxon>
    </lineage>
</organism>
<feature type="domain" description="Histidine kinase" evidence="22">
    <location>
        <begin position="958"/>
        <end position="1179"/>
    </location>
</feature>
<feature type="domain" description="HPt" evidence="26">
    <location>
        <begin position="1495"/>
        <end position="1588"/>
    </location>
</feature>
<evidence type="ECO:0000256" key="1">
    <source>
        <dbReference type="ARBA" id="ARBA00000085"/>
    </source>
</evidence>
<feature type="domain" description="PAS" evidence="24">
    <location>
        <begin position="815"/>
        <end position="885"/>
    </location>
</feature>
<feature type="transmembrane region" description="Helical" evidence="21">
    <location>
        <begin position="33"/>
        <end position="52"/>
    </location>
</feature>
<feature type="transmembrane region" description="Helical" evidence="21">
    <location>
        <begin position="97"/>
        <end position="115"/>
    </location>
</feature>
<dbReference type="InterPro" id="IPR001789">
    <property type="entry name" value="Sig_transdc_resp-reg_receiver"/>
</dbReference>
<dbReference type="InterPro" id="IPR035965">
    <property type="entry name" value="PAS-like_dom_sf"/>
</dbReference>
<dbReference type="Pfam" id="PF01627">
    <property type="entry name" value="Hpt"/>
    <property type="match status" value="1"/>
</dbReference>
<evidence type="ECO:0000256" key="4">
    <source>
        <dbReference type="ARBA" id="ARBA00012438"/>
    </source>
</evidence>
<feature type="modified residue" description="4-aspartylphosphate" evidence="19">
    <location>
        <position position="1399"/>
    </location>
</feature>
<evidence type="ECO:0000256" key="8">
    <source>
        <dbReference type="ARBA" id="ARBA00022679"/>
    </source>
</evidence>
<dbReference type="CDD" id="cd00130">
    <property type="entry name" value="PAS"/>
    <property type="match status" value="5"/>
</dbReference>
<dbReference type="GO" id="GO:0005524">
    <property type="term" value="F:ATP binding"/>
    <property type="evidence" value="ECO:0007669"/>
    <property type="project" value="UniProtKB-KW"/>
</dbReference>
<evidence type="ECO:0000259" key="25">
    <source>
        <dbReference type="PROSITE" id="PS50113"/>
    </source>
</evidence>
<dbReference type="SMART" id="SM00086">
    <property type="entry name" value="PAC"/>
    <property type="match status" value="4"/>
</dbReference>
<keyword evidence="20" id="KW-0175">Coiled coil</keyword>
<feature type="domain" description="Response regulatory" evidence="23">
    <location>
        <begin position="1350"/>
        <end position="1468"/>
    </location>
</feature>
<reference evidence="27 28" key="2">
    <citation type="submission" date="2019-01" db="EMBL/GenBank/DDBJ databases">
        <title>Tautonia sociabilis, a novel thermotolerant planctomycete of Isosphaeraceae family, isolated from a 4000 m deep subterranean habitat.</title>
        <authorList>
            <person name="Kovaleva O.L."/>
            <person name="Elcheninov A.G."/>
            <person name="Van Heerden E."/>
            <person name="Toshchakov S.V."/>
            <person name="Novikov A."/>
            <person name="Bonch-Osmolovskaya E.A."/>
            <person name="Kublanov I.V."/>
        </authorList>
    </citation>
    <scope>NUCLEOTIDE SEQUENCE [LARGE SCALE GENOMIC DNA]</scope>
    <source>
        <strain evidence="27 28">GM2012</strain>
    </source>
</reference>
<dbReference type="GO" id="GO:0032991">
    <property type="term" value="C:protein-containing complex"/>
    <property type="evidence" value="ECO:0007669"/>
    <property type="project" value="UniProtKB-ARBA"/>
</dbReference>
<feature type="domain" description="PAC" evidence="25">
    <location>
        <begin position="762"/>
        <end position="814"/>
    </location>
</feature>
<keyword evidence="7 19" id="KW-0597">Phosphoprotein</keyword>
<comment type="subunit">
    <text evidence="16">At low DSF concentrations, interacts with RpfF.</text>
</comment>
<dbReference type="SMART" id="SM00073">
    <property type="entry name" value="HPT"/>
    <property type="match status" value="1"/>
</dbReference>
<dbReference type="Pfam" id="PF13426">
    <property type="entry name" value="PAS_9"/>
    <property type="match status" value="1"/>
</dbReference>
<dbReference type="SUPFAM" id="SSF47384">
    <property type="entry name" value="Homodimeric domain of signal transducing histidine kinase"/>
    <property type="match status" value="1"/>
</dbReference>
<dbReference type="InterPro" id="IPR001610">
    <property type="entry name" value="PAC"/>
</dbReference>
<gene>
    <name evidence="27" type="ORF">TsocGM_03695</name>
</gene>
<evidence type="ECO:0000256" key="17">
    <source>
        <dbReference type="ARBA" id="ARBA00068150"/>
    </source>
</evidence>
<dbReference type="PROSITE" id="PS50112">
    <property type="entry name" value="PAS"/>
    <property type="match status" value="3"/>
</dbReference>
<dbReference type="SUPFAM" id="SSF52172">
    <property type="entry name" value="CheY-like"/>
    <property type="match status" value="2"/>
</dbReference>
<evidence type="ECO:0000313" key="27">
    <source>
        <dbReference type="EMBL" id="RUL88978.1"/>
    </source>
</evidence>
<dbReference type="CDD" id="cd17546">
    <property type="entry name" value="REC_hyHK_CKI1_RcsC-like"/>
    <property type="match status" value="2"/>
</dbReference>
<dbReference type="Gene3D" id="3.40.50.2300">
    <property type="match status" value="2"/>
</dbReference>
<dbReference type="Pfam" id="PF00072">
    <property type="entry name" value="Response_reg"/>
    <property type="match status" value="2"/>
</dbReference>
<dbReference type="RefSeq" id="WP_126723972.1">
    <property type="nucleotide sequence ID" value="NZ_RYZH01000005.1"/>
</dbReference>
<dbReference type="SMART" id="SM00448">
    <property type="entry name" value="REC"/>
    <property type="match status" value="2"/>
</dbReference>
<keyword evidence="8" id="KW-0808">Transferase</keyword>
<dbReference type="EC" id="2.7.13.3" evidence="4"/>
<dbReference type="NCBIfam" id="TIGR00229">
    <property type="entry name" value="sensory_box"/>
    <property type="match status" value="5"/>
</dbReference>
<feature type="modified residue" description="Phosphohistidine" evidence="18">
    <location>
        <position position="1534"/>
    </location>
</feature>
<dbReference type="PANTHER" id="PTHR45339:SF1">
    <property type="entry name" value="HYBRID SIGNAL TRANSDUCTION HISTIDINE KINASE J"/>
    <property type="match status" value="1"/>
</dbReference>
<feature type="domain" description="Response regulatory" evidence="23">
    <location>
        <begin position="1199"/>
        <end position="1321"/>
    </location>
</feature>